<comment type="caution">
    <text evidence="1">The sequence shown here is derived from an EMBL/GenBank/DDBJ whole genome shotgun (WGS) entry which is preliminary data.</text>
</comment>
<organism evidence="1 2">
    <name type="scientific">Paenimyroides baculatum</name>
    <dbReference type="NCBI Taxonomy" id="2608000"/>
    <lineage>
        <taxon>Bacteria</taxon>
        <taxon>Pseudomonadati</taxon>
        <taxon>Bacteroidota</taxon>
        <taxon>Flavobacteriia</taxon>
        <taxon>Flavobacteriales</taxon>
        <taxon>Flavobacteriaceae</taxon>
        <taxon>Paenimyroides</taxon>
    </lineage>
</organism>
<reference evidence="1 2" key="1">
    <citation type="submission" date="2019-09" db="EMBL/GenBank/DDBJ databases">
        <title>Genome sequence and assembly of Flavobacterium sp.</title>
        <authorList>
            <person name="Chhetri G."/>
        </authorList>
    </citation>
    <scope>NUCLEOTIDE SEQUENCE [LARGE SCALE GENOMIC DNA]</scope>
    <source>
        <strain evidence="1 2">SNL9</strain>
    </source>
</reference>
<dbReference type="Proteomes" id="UP000325141">
    <property type="component" value="Unassembled WGS sequence"/>
</dbReference>
<proteinExistence type="predicted"/>
<evidence type="ECO:0000313" key="2">
    <source>
        <dbReference type="Proteomes" id="UP000325141"/>
    </source>
</evidence>
<sequence length="115" mass="13343">MENRTSIFLKQALEIMNTRKPDGSFAPFDIALRTFNDQTGKGGKYVFHENVRLLPEANHDKKKTETVATVLNEVKQNKRPNHYKNRTRNIEFPDGSVKTIRIDFLITINSHPIIY</sequence>
<keyword evidence="2" id="KW-1185">Reference proteome</keyword>
<accession>A0A5M6CCE6</accession>
<dbReference type="RefSeq" id="WP_150014029.1">
    <property type="nucleotide sequence ID" value="NZ_VWSG01000011.1"/>
</dbReference>
<protein>
    <submittedName>
        <fullName evidence="1">Uncharacterized protein</fullName>
    </submittedName>
</protein>
<gene>
    <name evidence="1" type="ORF">F0460_13250</name>
</gene>
<evidence type="ECO:0000313" key="1">
    <source>
        <dbReference type="EMBL" id="KAA5532806.1"/>
    </source>
</evidence>
<name>A0A5M6CCE6_9FLAO</name>
<dbReference type="AlphaFoldDB" id="A0A5M6CCE6"/>
<dbReference type="EMBL" id="VWSG01000011">
    <property type="protein sequence ID" value="KAA5532806.1"/>
    <property type="molecule type" value="Genomic_DNA"/>
</dbReference>